<proteinExistence type="inferred from homology"/>
<dbReference type="InterPro" id="IPR023214">
    <property type="entry name" value="HAD_sf"/>
</dbReference>
<keyword evidence="3" id="KW-0479">Metal-binding</keyword>
<comment type="cofactor">
    <cofactor evidence="1">
        <name>Mg(2+)</name>
        <dbReference type="ChEBI" id="CHEBI:18420"/>
    </cofactor>
</comment>
<evidence type="ECO:0000256" key="2">
    <source>
        <dbReference type="ARBA" id="ARBA00006171"/>
    </source>
</evidence>
<keyword evidence="4" id="KW-0460">Magnesium</keyword>
<gene>
    <name evidence="6" type="ORF">JANAI62_06810</name>
</gene>
<evidence type="ECO:0000313" key="7">
    <source>
        <dbReference type="Proteomes" id="UP000786693"/>
    </source>
</evidence>
<evidence type="ECO:0000256" key="3">
    <source>
        <dbReference type="ARBA" id="ARBA00022723"/>
    </source>
</evidence>
<dbReference type="Gene3D" id="1.10.150.240">
    <property type="entry name" value="Putative phosphatase, domain 2"/>
    <property type="match status" value="1"/>
</dbReference>
<organism evidence="6 7">
    <name type="scientific">Jannaschia pagri</name>
    <dbReference type="NCBI Taxonomy" id="2829797"/>
    <lineage>
        <taxon>Bacteria</taxon>
        <taxon>Pseudomonadati</taxon>
        <taxon>Pseudomonadota</taxon>
        <taxon>Alphaproteobacteria</taxon>
        <taxon>Rhodobacterales</taxon>
        <taxon>Roseobacteraceae</taxon>
        <taxon>Jannaschia</taxon>
    </lineage>
</organism>
<dbReference type="Gene3D" id="3.40.50.1000">
    <property type="entry name" value="HAD superfamily/HAD-like"/>
    <property type="match status" value="1"/>
</dbReference>
<comment type="similarity">
    <text evidence="2">Belongs to the HAD-like hydrolase superfamily. CbbY/CbbZ/Gph/YieH family.</text>
</comment>
<dbReference type="SUPFAM" id="SSF56784">
    <property type="entry name" value="HAD-like"/>
    <property type="match status" value="1"/>
</dbReference>
<comment type="caution">
    <text evidence="6">The sequence shown here is derived from an EMBL/GenBank/DDBJ whole genome shotgun (WGS) entry which is preliminary data.</text>
</comment>
<dbReference type="NCBIfam" id="TIGR01509">
    <property type="entry name" value="HAD-SF-IA-v3"/>
    <property type="match status" value="1"/>
</dbReference>
<protein>
    <recommendedName>
        <fullName evidence="8">Haloacid dehalogenase superfamily, subfamily IA, variant 3 with third motif having DD or ED</fullName>
    </recommendedName>
</protein>
<dbReference type="Pfam" id="PF13419">
    <property type="entry name" value="HAD_2"/>
    <property type="match status" value="1"/>
</dbReference>
<dbReference type="InterPro" id="IPR023198">
    <property type="entry name" value="PGP-like_dom2"/>
</dbReference>
<keyword evidence="5" id="KW-0119">Carbohydrate metabolism</keyword>
<evidence type="ECO:0008006" key="8">
    <source>
        <dbReference type="Google" id="ProtNLM"/>
    </source>
</evidence>
<sequence length="207" mass="21602">MKSILLGSVGFLADTAALRAQAFRDAFREHGLIFQASSPAYIERLAGLATPNGLSRNVDVGSVLNARNHFFSKALSDGPLRPHPGLKGLITAANEGNVALGIVVTTPSSWLQAVFKGLSLSPEIFDTIVTADHVTAPKPAPDAFYLASAMLATAPEDCLAIEDTPAGVSAARATGMQVMDLSVLAPTKPDPLGALCQRLGEQRAARV</sequence>
<dbReference type="InterPro" id="IPR036412">
    <property type="entry name" value="HAD-like_sf"/>
</dbReference>
<evidence type="ECO:0000256" key="1">
    <source>
        <dbReference type="ARBA" id="ARBA00001946"/>
    </source>
</evidence>
<dbReference type="EMBL" id="BPFH01000001">
    <property type="protein sequence ID" value="GIT94058.1"/>
    <property type="molecule type" value="Genomic_DNA"/>
</dbReference>
<dbReference type="InterPro" id="IPR041492">
    <property type="entry name" value="HAD_2"/>
</dbReference>
<evidence type="ECO:0000256" key="5">
    <source>
        <dbReference type="ARBA" id="ARBA00023277"/>
    </source>
</evidence>
<dbReference type="Proteomes" id="UP000786693">
    <property type="component" value="Unassembled WGS sequence"/>
</dbReference>
<dbReference type="InterPro" id="IPR006439">
    <property type="entry name" value="HAD-SF_hydro_IA"/>
</dbReference>
<dbReference type="InterPro" id="IPR051600">
    <property type="entry name" value="Beta-PGM-like"/>
</dbReference>
<dbReference type="PANTHER" id="PTHR46193">
    <property type="entry name" value="6-PHOSPHOGLUCONATE PHOSPHATASE"/>
    <property type="match status" value="1"/>
</dbReference>
<name>A0ABQ4NI11_9RHOB</name>
<dbReference type="PANTHER" id="PTHR46193:SF18">
    <property type="entry name" value="HEXITOL PHOSPHATASE B"/>
    <property type="match status" value="1"/>
</dbReference>
<dbReference type="RefSeq" id="WP_220747556.1">
    <property type="nucleotide sequence ID" value="NZ_BPFH01000001.1"/>
</dbReference>
<accession>A0ABQ4NI11</accession>
<evidence type="ECO:0000313" key="6">
    <source>
        <dbReference type="EMBL" id="GIT94058.1"/>
    </source>
</evidence>
<reference evidence="6 7" key="1">
    <citation type="submission" date="2021-05" db="EMBL/GenBank/DDBJ databases">
        <title>Bacteria Genome sequencing.</title>
        <authorList>
            <person name="Takabe Y."/>
            <person name="Nakajima Y."/>
            <person name="Suzuki S."/>
            <person name="Shiozaki T."/>
        </authorList>
    </citation>
    <scope>NUCLEOTIDE SEQUENCE [LARGE SCALE GENOMIC DNA]</scope>
    <source>
        <strain evidence="6 7">AI_62</strain>
    </source>
</reference>
<keyword evidence="7" id="KW-1185">Reference proteome</keyword>
<evidence type="ECO:0000256" key="4">
    <source>
        <dbReference type="ARBA" id="ARBA00022842"/>
    </source>
</evidence>